<dbReference type="InterPro" id="IPR046342">
    <property type="entry name" value="CBS_dom_sf"/>
</dbReference>
<dbReference type="InterPro" id="IPR051257">
    <property type="entry name" value="Diverse_CBS-Domain"/>
</dbReference>
<dbReference type="AlphaFoldDB" id="A0A6B3SP97"/>
<dbReference type="PROSITE" id="PS51371">
    <property type="entry name" value="CBS"/>
    <property type="match status" value="2"/>
</dbReference>
<dbReference type="InterPro" id="IPR017080">
    <property type="entry name" value="UCP036990_CBS_BON"/>
</dbReference>
<dbReference type="InterPro" id="IPR007055">
    <property type="entry name" value="BON_dom"/>
</dbReference>
<name>A0A6B3SP97_9BURK</name>
<dbReference type="Gene3D" id="3.30.1340.30">
    <property type="match status" value="1"/>
</dbReference>
<evidence type="ECO:0000259" key="3">
    <source>
        <dbReference type="PROSITE" id="PS50914"/>
    </source>
</evidence>
<evidence type="ECO:0000313" key="5">
    <source>
        <dbReference type="EMBL" id="NEX62338.1"/>
    </source>
</evidence>
<accession>A0A6B3SP97</accession>
<keyword evidence="1 2" id="KW-0129">CBS domain</keyword>
<dbReference type="CDD" id="cd04586">
    <property type="entry name" value="CBS_pair_BON_assoc"/>
    <property type="match status" value="1"/>
</dbReference>
<evidence type="ECO:0000313" key="6">
    <source>
        <dbReference type="Proteomes" id="UP000482155"/>
    </source>
</evidence>
<evidence type="ECO:0000256" key="2">
    <source>
        <dbReference type="PROSITE-ProRule" id="PRU00703"/>
    </source>
</evidence>
<feature type="domain" description="CBS" evidence="4">
    <location>
        <begin position="7"/>
        <end position="63"/>
    </location>
</feature>
<dbReference type="Proteomes" id="UP000482155">
    <property type="component" value="Unassembled WGS sequence"/>
</dbReference>
<dbReference type="Gene3D" id="3.10.580.10">
    <property type="entry name" value="CBS-domain"/>
    <property type="match status" value="1"/>
</dbReference>
<dbReference type="Pfam" id="PF00571">
    <property type="entry name" value="CBS"/>
    <property type="match status" value="2"/>
</dbReference>
<dbReference type="RefSeq" id="WP_163964456.1">
    <property type="nucleotide sequence ID" value="NZ_JAAIVB010000048.1"/>
</dbReference>
<dbReference type="PANTHER" id="PTHR43080">
    <property type="entry name" value="CBS DOMAIN-CONTAINING PROTEIN CBSX3, MITOCHONDRIAL"/>
    <property type="match status" value="1"/>
</dbReference>
<dbReference type="PIRSF" id="PIRSF036990">
    <property type="entry name" value="UCP036990_CBS_BON"/>
    <property type="match status" value="1"/>
</dbReference>
<comment type="caution">
    <text evidence="5">The sequence shown here is derived from an EMBL/GenBank/DDBJ whole genome shotgun (WGS) entry which is preliminary data.</text>
</comment>
<sequence>MKVEDVMTRHLVCVKEGDPIRNAIERMLRYRISGLPVLNDDGRLVGILTEGDLLRRTETETERKRPRWLEFLLGPDRLAKEYQHTHGRRVGEVMTAQPVTVTPDKPLDDVVHLMEKHRINRVPVVKDDQLVGIVSRANLLLALDAVLRDVPPGATGDDDIRRQLWHAMKEASWLPRGAIDVLVRNGVVFLNGVLMSEEEIKALSVIAENIPGVKEVRNRVVWCEPMSGMVFQSTETSQDTA</sequence>
<dbReference type="InterPro" id="IPR000644">
    <property type="entry name" value="CBS_dom"/>
</dbReference>
<dbReference type="EMBL" id="JAAIVB010000048">
    <property type="protein sequence ID" value="NEX62338.1"/>
    <property type="molecule type" value="Genomic_DNA"/>
</dbReference>
<organism evidence="5 6">
    <name type="scientific">Noviherbaspirillum galbum</name>
    <dbReference type="NCBI Taxonomy" id="2709383"/>
    <lineage>
        <taxon>Bacteria</taxon>
        <taxon>Pseudomonadati</taxon>
        <taxon>Pseudomonadota</taxon>
        <taxon>Betaproteobacteria</taxon>
        <taxon>Burkholderiales</taxon>
        <taxon>Oxalobacteraceae</taxon>
        <taxon>Noviherbaspirillum</taxon>
    </lineage>
</organism>
<keyword evidence="6" id="KW-1185">Reference proteome</keyword>
<evidence type="ECO:0000259" key="4">
    <source>
        <dbReference type="PROSITE" id="PS51371"/>
    </source>
</evidence>
<protein>
    <submittedName>
        <fullName evidence="5">CBS domain-containing protein</fullName>
    </submittedName>
</protein>
<dbReference type="SMART" id="SM00116">
    <property type="entry name" value="CBS"/>
    <property type="match status" value="2"/>
</dbReference>
<reference evidence="5 6" key="1">
    <citation type="submission" date="2020-02" db="EMBL/GenBank/DDBJ databases">
        <authorList>
            <person name="Kim M.K."/>
        </authorList>
    </citation>
    <scope>NUCLEOTIDE SEQUENCE [LARGE SCALE GENOMIC DNA]</scope>
    <source>
        <strain evidence="5 6">17J57-3</strain>
    </source>
</reference>
<evidence type="ECO:0000256" key="1">
    <source>
        <dbReference type="ARBA" id="ARBA00023122"/>
    </source>
</evidence>
<dbReference type="Pfam" id="PF04972">
    <property type="entry name" value="BON"/>
    <property type="match status" value="1"/>
</dbReference>
<dbReference type="PANTHER" id="PTHR43080:SF26">
    <property type="entry name" value="REGULATORY PROTEIN"/>
    <property type="match status" value="1"/>
</dbReference>
<proteinExistence type="predicted"/>
<gene>
    <name evidence="5" type="ORF">G3574_14710</name>
</gene>
<dbReference type="PROSITE" id="PS50914">
    <property type="entry name" value="BON"/>
    <property type="match status" value="1"/>
</dbReference>
<feature type="domain" description="BON" evidence="3">
    <location>
        <begin position="156"/>
        <end position="224"/>
    </location>
</feature>
<feature type="domain" description="CBS" evidence="4">
    <location>
        <begin position="94"/>
        <end position="150"/>
    </location>
</feature>
<dbReference type="SUPFAM" id="SSF54631">
    <property type="entry name" value="CBS-domain pair"/>
    <property type="match status" value="1"/>
</dbReference>